<organism evidence="2">
    <name type="scientific">Pseudomonas phage HRDY3</name>
    <dbReference type="NCBI Taxonomy" id="3236930"/>
    <lineage>
        <taxon>Viruses</taxon>
    </lineage>
</organism>
<name>A0AB39CEQ1_9VIRU</name>
<keyword evidence="1" id="KW-0472">Membrane</keyword>
<keyword evidence="1" id="KW-0812">Transmembrane</keyword>
<keyword evidence="1" id="KW-1133">Transmembrane helix</keyword>
<sequence length="85" mass="9659">MQAFWIGVLVYLLIGAGVAVFALLYISAMRGHDESCHHFYYGLREATRTRRFLTVAMCCVYIAVLWLPLVSGCRVPPLPTVIRRK</sequence>
<proteinExistence type="predicted"/>
<feature type="transmembrane region" description="Helical" evidence="1">
    <location>
        <begin position="6"/>
        <end position="28"/>
    </location>
</feature>
<reference evidence="2" key="1">
    <citation type="submission" date="2024-07" db="EMBL/GenBank/DDBJ databases">
        <authorList>
            <person name="Bringhurst R.M."/>
            <person name="Homer T.E."/>
        </authorList>
    </citation>
    <scope>NUCLEOTIDE SEQUENCE</scope>
</reference>
<accession>A0AB39CEQ1</accession>
<protein>
    <submittedName>
        <fullName evidence="2">Uncharacterized protein</fullName>
    </submittedName>
</protein>
<dbReference type="EMBL" id="PQ015379">
    <property type="protein sequence ID" value="XDJ15318.1"/>
    <property type="molecule type" value="Genomic_DNA"/>
</dbReference>
<feature type="transmembrane region" description="Helical" evidence="1">
    <location>
        <begin position="49"/>
        <end position="69"/>
    </location>
</feature>
<evidence type="ECO:0000313" key="2">
    <source>
        <dbReference type="EMBL" id="XDJ15318.1"/>
    </source>
</evidence>
<evidence type="ECO:0000256" key="1">
    <source>
        <dbReference type="SAM" id="Phobius"/>
    </source>
</evidence>